<dbReference type="InterPro" id="IPR009006">
    <property type="entry name" value="Ala_racemase/Decarboxylase_C"/>
</dbReference>
<dbReference type="GO" id="GO:0005829">
    <property type="term" value="C:cytosol"/>
    <property type="evidence" value="ECO:0007669"/>
    <property type="project" value="TreeGrafter"/>
</dbReference>
<proteinExistence type="inferred from homology"/>
<accession>A0A3B1BC40</accession>
<dbReference type="AlphaFoldDB" id="A0A3B1BC40"/>
<name>A0A3B1BC40_9ZZZZ</name>
<dbReference type="PROSITE" id="PS00395">
    <property type="entry name" value="ALANINE_RACEMASE"/>
    <property type="match status" value="1"/>
</dbReference>
<keyword evidence="7 10" id="KW-0413">Isomerase</keyword>
<keyword evidence="6" id="KW-0663">Pyridoxal phosphate</keyword>
<dbReference type="PANTHER" id="PTHR30511">
    <property type="entry name" value="ALANINE RACEMASE"/>
    <property type="match status" value="1"/>
</dbReference>
<comment type="pathway">
    <text evidence="3">Cell wall biogenesis; peptidoglycan biosynthesis.</text>
</comment>
<dbReference type="NCBIfam" id="TIGR00492">
    <property type="entry name" value="alr"/>
    <property type="match status" value="1"/>
</dbReference>
<evidence type="ECO:0000256" key="8">
    <source>
        <dbReference type="ARBA" id="ARBA00037912"/>
    </source>
</evidence>
<dbReference type="InterPro" id="IPR011079">
    <property type="entry name" value="Ala_racemase_C"/>
</dbReference>
<dbReference type="FunFam" id="2.40.37.10:FF:000002">
    <property type="entry name" value="Alanine racemase"/>
    <property type="match status" value="1"/>
</dbReference>
<comment type="cofactor">
    <cofactor evidence="2">
        <name>pyridoxal 5'-phosphate</name>
        <dbReference type="ChEBI" id="CHEBI:597326"/>
    </cofactor>
</comment>
<protein>
    <recommendedName>
        <fullName evidence="5">alanine racemase</fullName>
        <ecNumber evidence="5">5.1.1.1</ecNumber>
    </recommendedName>
</protein>
<evidence type="ECO:0000256" key="1">
    <source>
        <dbReference type="ARBA" id="ARBA00000316"/>
    </source>
</evidence>
<comment type="similarity">
    <text evidence="4">Belongs to the alanine racemase family.</text>
</comment>
<dbReference type="HAMAP" id="MF_01201">
    <property type="entry name" value="Ala_racemase"/>
    <property type="match status" value="1"/>
</dbReference>
<dbReference type="EMBL" id="UOFX01000044">
    <property type="protein sequence ID" value="VAX08978.1"/>
    <property type="molecule type" value="Genomic_DNA"/>
</dbReference>
<evidence type="ECO:0000256" key="2">
    <source>
        <dbReference type="ARBA" id="ARBA00001933"/>
    </source>
</evidence>
<evidence type="ECO:0000256" key="5">
    <source>
        <dbReference type="ARBA" id="ARBA00013089"/>
    </source>
</evidence>
<evidence type="ECO:0000256" key="6">
    <source>
        <dbReference type="ARBA" id="ARBA00022898"/>
    </source>
</evidence>
<dbReference type="GO" id="GO:0030170">
    <property type="term" value="F:pyridoxal phosphate binding"/>
    <property type="evidence" value="ECO:0007669"/>
    <property type="project" value="TreeGrafter"/>
</dbReference>
<feature type="domain" description="Alanine racemase C-terminal" evidence="9">
    <location>
        <begin position="233"/>
        <end position="357"/>
    </location>
</feature>
<gene>
    <name evidence="10" type="ORF">MNBD_GAMMA26-2224</name>
</gene>
<evidence type="ECO:0000259" key="9">
    <source>
        <dbReference type="SMART" id="SM01005"/>
    </source>
</evidence>
<dbReference type="InterPro" id="IPR001608">
    <property type="entry name" value="Ala_racemase_N"/>
</dbReference>
<dbReference type="InterPro" id="IPR000821">
    <property type="entry name" value="Ala_racemase"/>
</dbReference>
<evidence type="ECO:0000256" key="3">
    <source>
        <dbReference type="ARBA" id="ARBA00004752"/>
    </source>
</evidence>
<evidence type="ECO:0000256" key="7">
    <source>
        <dbReference type="ARBA" id="ARBA00023235"/>
    </source>
</evidence>
<dbReference type="GO" id="GO:0030632">
    <property type="term" value="P:D-alanine biosynthetic process"/>
    <property type="evidence" value="ECO:0007669"/>
    <property type="project" value="TreeGrafter"/>
</dbReference>
<dbReference type="Pfam" id="PF00842">
    <property type="entry name" value="Ala_racemase_C"/>
    <property type="match status" value="1"/>
</dbReference>
<comment type="catalytic activity">
    <reaction evidence="1">
        <text>L-alanine = D-alanine</text>
        <dbReference type="Rhea" id="RHEA:20249"/>
        <dbReference type="ChEBI" id="CHEBI:57416"/>
        <dbReference type="ChEBI" id="CHEBI:57972"/>
        <dbReference type="EC" id="5.1.1.1"/>
    </reaction>
</comment>
<organism evidence="10">
    <name type="scientific">hydrothermal vent metagenome</name>
    <dbReference type="NCBI Taxonomy" id="652676"/>
    <lineage>
        <taxon>unclassified sequences</taxon>
        <taxon>metagenomes</taxon>
        <taxon>ecological metagenomes</taxon>
    </lineage>
</organism>
<dbReference type="GO" id="GO:0008784">
    <property type="term" value="F:alanine racemase activity"/>
    <property type="evidence" value="ECO:0007669"/>
    <property type="project" value="UniProtKB-EC"/>
</dbReference>
<evidence type="ECO:0000313" key="10">
    <source>
        <dbReference type="EMBL" id="VAX08978.1"/>
    </source>
</evidence>
<dbReference type="PANTHER" id="PTHR30511:SF4">
    <property type="entry name" value="ALANINE RACEMASE, BIOSYNTHETIC"/>
    <property type="match status" value="1"/>
</dbReference>
<dbReference type="InterPro" id="IPR029066">
    <property type="entry name" value="PLP-binding_barrel"/>
</dbReference>
<dbReference type="SUPFAM" id="SSF51419">
    <property type="entry name" value="PLP-binding barrel"/>
    <property type="match status" value="1"/>
</dbReference>
<reference evidence="10" key="1">
    <citation type="submission" date="2018-06" db="EMBL/GenBank/DDBJ databases">
        <authorList>
            <person name="Zhirakovskaya E."/>
        </authorList>
    </citation>
    <scope>NUCLEOTIDE SEQUENCE</scope>
</reference>
<dbReference type="FunFam" id="3.20.20.10:FF:000002">
    <property type="entry name" value="Alanine racemase"/>
    <property type="match status" value="1"/>
</dbReference>
<evidence type="ECO:0000256" key="4">
    <source>
        <dbReference type="ARBA" id="ARBA00007880"/>
    </source>
</evidence>
<dbReference type="EC" id="5.1.1.1" evidence="5"/>
<dbReference type="CDD" id="cd06827">
    <property type="entry name" value="PLPDE_III_AR_proteobact"/>
    <property type="match status" value="1"/>
</dbReference>
<dbReference type="Gene3D" id="3.20.20.10">
    <property type="entry name" value="Alanine racemase"/>
    <property type="match status" value="1"/>
</dbReference>
<dbReference type="InterPro" id="IPR020622">
    <property type="entry name" value="Ala_racemase_pyridoxalP-BS"/>
</dbReference>
<comment type="pathway">
    <text evidence="8">Amino-acid biosynthesis; D-alanine biosynthesis; D-alanine from L-alanine: step 1/1.</text>
</comment>
<dbReference type="Gene3D" id="2.40.37.10">
    <property type="entry name" value="Lyase, Ornithine Decarboxylase, Chain A, domain 1"/>
    <property type="match status" value="1"/>
</dbReference>
<dbReference type="SMART" id="SM01005">
    <property type="entry name" value="Ala_racemase_C"/>
    <property type="match status" value="1"/>
</dbReference>
<dbReference type="Pfam" id="PF01168">
    <property type="entry name" value="Ala_racemase_N"/>
    <property type="match status" value="1"/>
</dbReference>
<sequence length="358" mass="37891">MGSAPYAIINFAALQHNLEQVRTLTPNSRVMAVIKANGYGHGILRVARALEAADALAVARVDEGVALRQAGIVTPVVVLEGGIDQDELALASANKLELVVHNVEQISLLRQSPVAPITCWLKVDTGMHRLGVALDSAIGAYRELAACTAVVGQPRLMTHFANADNLGDPTIPRQWHAIQPLAAELAVEVSCANSGGILGWPETHADWVRPGLMLYGVSPFTGGRAVGSGLQPVMSLHSRLIAVNHYSKGDAIGYGGTWICPEDMAVGVVSIGYGDGYPRHAAAGTPVLINDKLVPLVGRVSMDMISVDLRDCPAAQVNDTVTLWGAGLPVEEIAETADTIPYQLLCGVTARVDFMEEM</sequence>
<dbReference type="PRINTS" id="PR00992">
    <property type="entry name" value="ALARACEMASE"/>
</dbReference>
<dbReference type="SUPFAM" id="SSF50621">
    <property type="entry name" value="Alanine racemase C-terminal domain-like"/>
    <property type="match status" value="1"/>
</dbReference>